<evidence type="ECO:0000256" key="1">
    <source>
        <dbReference type="ARBA" id="ARBA00006568"/>
    </source>
</evidence>
<reference evidence="4 5" key="1">
    <citation type="submission" date="2018-06" db="EMBL/GenBank/DDBJ databases">
        <title>The Genome of Cuscuta australis (Dodder) Provides Insight into the Evolution of Plant Parasitism.</title>
        <authorList>
            <person name="Liu H."/>
        </authorList>
    </citation>
    <scope>NUCLEOTIDE SEQUENCE [LARGE SCALE GENOMIC DNA]</scope>
    <source>
        <strain evidence="5">cv. Yunnan</strain>
        <tissue evidence="4">Vines</tissue>
    </source>
</reference>
<dbReference type="SMART" id="SM00915">
    <property type="entry name" value="Jacalin"/>
    <property type="match status" value="1"/>
</dbReference>
<dbReference type="GO" id="GO:0030246">
    <property type="term" value="F:carbohydrate binding"/>
    <property type="evidence" value="ECO:0007669"/>
    <property type="project" value="UniProtKB-KW"/>
</dbReference>
<organism evidence="4 5">
    <name type="scientific">Cuscuta australis</name>
    <dbReference type="NCBI Taxonomy" id="267555"/>
    <lineage>
        <taxon>Eukaryota</taxon>
        <taxon>Viridiplantae</taxon>
        <taxon>Streptophyta</taxon>
        <taxon>Embryophyta</taxon>
        <taxon>Tracheophyta</taxon>
        <taxon>Spermatophyta</taxon>
        <taxon>Magnoliopsida</taxon>
        <taxon>eudicotyledons</taxon>
        <taxon>Gunneridae</taxon>
        <taxon>Pentapetalae</taxon>
        <taxon>asterids</taxon>
        <taxon>lamiids</taxon>
        <taxon>Solanales</taxon>
        <taxon>Convolvulaceae</taxon>
        <taxon>Cuscuteae</taxon>
        <taxon>Cuscuta</taxon>
        <taxon>Cuscuta subgen. Grammica</taxon>
        <taxon>Cuscuta sect. Cleistogrammica</taxon>
    </lineage>
</organism>
<proteinExistence type="inferred from homology"/>
<evidence type="ECO:0000313" key="5">
    <source>
        <dbReference type="Proteomes" id="UP000249390"/>
    </source>
</evidence>
<gene>
    <name evidence="4" type="ORF">DM860_015034</name>
</gene>
<evidence type="ECO:0000259" key="3">
    <source>
        <dbReference type="PROSITE" id="PS51752"/>
    </source>
</evidence>
<accession>A0A328DJ81</accession>
<comment type="similarity">
    <text evidence="1">Belongs to the jacalin lectin family.</text>
</comment>
<dbReference type="AlphaFoldDB" id="A0A328DJ81"/>
<dbReference type="PANTHER" id="PTHR47293">
    <property type="entry name" value="JACALIN-RELATED LECTIN 3"/>
    <property type="match status" value="1"/>
</dbReference>
<dbReference type="PANTHER" id="PTHR47293:SF15">
    <property type="entry name" value="JACALIN-RELATED LECTIN 19"/>
    <property type="match status" value="1"/>
</dbReference>
<evidence type="ECO:0000313" key="4">
    <source>
        <dbReference type="EMBL" id="RAL44113.1"/>
    </source>
</evidence>
<sequence length="178" mass="19266">MAHARRRQVKKIVEIGPWGGRGGRAWDDGSHDGIREIFVVHGDCIDSITVVYDKHGTPFTAPKHGGVGGVKTAQVQLQFPEEYLSYVSGYYGEHNGSLVIRSLTFKTNRGTTYGAFGVEEGTPFSLPVAGGMIVGFKGRSGWYVDSIGCHVARLSSSTSANCAFKGKLKKFFTTVFKG</sequence>
<dbReference type="InterPro" id="IPR033734">
    <property type="entry name" value="Jacalin-like_lectin_dom_plant"/>
</dbReference>
<keyword evidence="5" id="KW-1185">Reference proteome</keyword>
<dbReference type="InterPro" id="IPR036404">
    <property type="entry name" value="Jacalin-like_lectin_dom_sf"/>
</dbReference>
<dbReference type="Gene3D" id="2.100.10.30">
    <property type="entry name" value="Jacalin-like lectin domain"/>
    <property type="match status" value="1"/>
</dbReference>
<dbReference type="FunFam" id="2.100.10.30:FF:000001">
    <property type="entry name" value="Jacalin-related lectin 33"/>
    <property type="match status" value="1"/>
</dbReference>
<keyword evidence="2" id="KW-0430">Lectin</keyword>
<feature type="domain" description="Jacalin-type lectin" evidence="3">
    <location>
        <begin position="12"/>
        <end position="153"/>
    </location>
</feature>
<evidence type="ECO:0000256" key="2">
    <source>
        <dbReference type="ARBA" id="ARBA00022734"/>
    </source>
</evidence>
<dbReference type="Pfam" id="PF01419">
    <property type="entry name" value="Jacalin"/>
    <property type="match status" value="1"/>
</dbReference>
<dbReference type="InterPro" id="IPR001229">
    <property type="entry name" value="Jacalin-like_lectin_dom"/>
</dbReference>
<dbReference type="EMBL" id="NQVE01000148">
    <property type="protein sequence ID" value="RAL44113.1"/>
    <property type="molecule type" value="Genomic_DNA"/>
</dbReference>
<name>A0A328DJ81_9ASTE</name>
<dbReference type="CDD" id="cd09612">
    <property type="entry name" value="Jacalin"/>
    <property type="match status" value="1"/>
</dbReference>
<dbReference type="PROSITE" id="PS51752">
    <property type="entry name" value="JACALIN_LECTIN"/>
    <property type="match status" value="1"/>
</dbReference>
<comment type="caution">
    <text evidence="4">The sequence shown here is derived from an EMBL/GenBank/DDBJ whole genome shotgun (WGS) entry which is preliminary data.</text>
</comment>
<protein>
    <recommendedName>
        <fullName evidence="3">Jacalin-type lectin domain-containing protein</fullName>
    </recommendedName>
</protein>
<dbReference type="Proteomes" id="UP000249390">
    <property type="component" value="Unassembled WGS sequence"/>
</dbReference>
<dbReference type="SUPFAM" id="SSF51101">
    <property type="entry name" value="Mannose-binding lectins"/>
    <property type="match status" value="1"/>
</dbReference>